<organism evidence="1 2">
    <name type="scientific">Subtercola boreus</name>
    <dbReference type="NCBI Taxonomy" id="120213"/>
    <lineage>
        <taxon>Bacteria</taxon>
        <taxon>Bacillati</taxon>
        <taxon>Actinomycetota</taxon>
        <taxon>Actinomycetes</taxon>
        <taxon>Micrococcales</taxon>
        <taxon>Microbacteriaceae</taxon>
        <taxon>Subtercola</taxon>
    </lineage>
</organism>
<dbReference type="SUPFAM" id="SSF48498">
    <property type="entry name" value="Tetracyclin repressor-like, C-terminal domain"/>
    <property type="match status" value="1"/>
</dbReference>
<dbReference type="AlphaFoldDB" id="A0A3E0VQW8"/>
<dbReference type="InterPro" id="IPR036271">
    <property type="entry name" value="Tet_transcr_reg_TetR-rel_C_sf"/>
</dbReference>
<evidence type="ECO:0000313" key="1">
    <source>
        <dbReference type="EMBL" id="RFA11773.1"/>
    </source>
</evidence>
<reference evidence="1 2" key="1">
    <citation type="submission" date="2017-04" db="EMBL/GenBank/DDBJ databases">
        <title>Comparative genome analysis of Subtercola boreus.</title>
        <authorList>
            <person name="Cho Y.-J."/>
            <person name="Cho A."/>
            <person name="Kim O.-S."/>
            <person name="Lee J.-I."/>
        </authorList>
    </citation>
    <scope>NUCLEOTIDE SEQUENCE [LARGE SCALE GENOMIC DNA]</scope>
    <source>
        <strain evidence="1 2">P27479</strain>
    </source>
</reference>
<proteinExistence type="predicted"/>
<sequence length="118" mass="12903">MALKAWIDLFVEFLTIKHGLAFAMTSDASDFGALHTYFLDRLVPACTQLLEDGIDAGLLRTDVEGALLLRAVGNLCIKASTTLTTKPPPWCMCSSTARQSDRCPNRRDLHAHRVAGLS</sequence>
<evidence type="ECO:0000313" key="2">
    <source>
        <dbReference type="Proteomes" id="UP000256541"/>
    </source>
</evidence>
<dbReference type="EMBL" id="NBXB01000052">
    <property type="protein sequence ID" value="RFA11773.1"/>
    <property type="molecule type" value="Genomic_DNA"/>
</dbReference>
<dbReference type="Gene3D" id="1.10.357.10">
    <property type="entry name" value="Tetracycline Repressor, domain 2"/>
    <property type="match status" value="1"/>
</dbReference>
<accession>A0A3E0VQW8</accession>
<dbReference type="Proteomes" id="UP000256541">
    <property type="component" value="Unassembled WGS sequence"/>
</dbReference>
<comment type="caution">
    <text evidence="1">The sequence shown here is derived from an EMBL/GenBank/DDBJ whole genome shotgun (WGS) entry which is preliminary data.</text>
</comment>
<name>A0A3E0VQW8_9MICO</name>
<protein>
    <submittedName>
        <fullName evidence="1">Uncharacterized protein</fullName>
    </submittedName>
</protein>
<gene>
    <name evidence="1" type="ORF">B7R22_17880</name>
</gene>